<feature type="region of interest" description="Disordered" evidence="1">
    <location>
        <begin position="58"/>
        <end position="102"/>
    </location>
</feature>
<gene>
    <name evidence="3" type="ORF">BST26_05810</name>
</gene>
<evidence type="ECO:0000313" key="3">
    <source>
        <dbReference type="EMBL" id="ORA72148.1"/>
    </source>
</evidence>
<keyword evidence="2" id="KW-1133">Transmembrane helix</keyword>
<reference evidence="3 4" key="1">
    <citation type="submission" date="2016-12" db="EMBL/GenBank/DDBJ databases">
        <title>The new phylogeny of genus Mycobacterium.</title>
        <authorList>
            <person name="Tortoli E."/>
            <person name="Trovato A."/>
            <person name="Cirillo D.M."/>
        </authorList>
    </citation>
    <scope>NUCLEOTIDE SEQUENCE [LARGE SCALE GENOMIC DNA]</scope>
    <source>
        <strain evidence="3 4">DSM 45130</strain>
    </source>
</reference>
<dbReference type="STRING" id="444597.BST26_05810"/>
<proteinExistence type="predicted"/>
<evidence type="ECO:0000256" key="2">
    <source>
        <dbReference type="SAM" id="Phobius"/>
    </source>
</evidence>
<keyword evidence="2" id="KW-0812">Transmembrane</keyword>
<dbReference type="RefSeq" id="WP_163787850.1">
    <property type="nucleotide sequence ID" value="NZ_AP022618.1"/>
</dbReference>
<name>A0A1X0DIE5_9MYCO</name>
<protein>
    <submittedName>
        <fullName evidence="3">Uncharacterized protein</fullName>
    </submittedName>
</protein>
<organism evidence="3 4">
    <name type="scientific">Mycolicibacterium insubricum</name>
    <dbReference type="NCBI Taxonomy" id="444597"/>
    <lineage>
        <taxon>Bacteria</taxon>
        <taxon>Bacillati</taxon>
        <taxon>Actinomycetota</taxon>
        <taxon>Actinomycetes</taxon>
        <taxon>Mycobacteriales</taxon>
        <taxon>Mycobacteriaceae</taxon>
        <taxon>Mycolicibacterium</taxon>
    </lineage>
</organism>
<keyword evidence="4" id="KW-1185">Reference proteome</keyword>
<accession>A0A1X0DIE5</accession>
<keyword evidence="2" id="KW-0472">Membrane</keyword>
<evidence type="ECO:0000313" key="4">
    <source>
        <dbReference type="Proteomes" id="UP000192801"/>
    </source>
</evidence>
<dbReference type="AlphaFoldDB" id="A0A1X0DIE5"/>
<feature type="transmembrane region" description="Helical" evidence="2">
    <location>
        <begin position="25"/>
        <end position="46"/>
    </location>
</feature>
<sequence length="102" mass="10588">MFTPPHRIAGKLTTALQQLRRKTRAVAVIAAAPAVALSLLGSAPFIEDDSTTRCSVMAHPPAVQTDPGADNPLTRPGQVGGLNQLPPPNSDMPMDCTPVGHG</sequence>
<evidence type="ECO:0000256" key="1">
    <source>
        <dbReference type="SAM" id="MobiDB-lite"/>
    </source>
</evidence>
<dbReference type="EMBL" id="MVHS01000009">
    <property type="protein sequence ID" value="ORA72148.1"/>
    <property type="molecule type" value="Genomic_DNA"/>
</dbReference>
<comment type="caution">
    <text evidence="3">The sequence shown here is derived from an EMBL/GenBank/DDBJ whole genome shotgun (WGS) entry which is preliminary data.</text>
</comment>
<dbReference type="Proteomes" id="UP000192801">
    <property type="component" value="Unassembled WGS sequence"/>
</dbReference>